<comment type="caution">
    <text evidence="8">The sequence shown here is derived from an EMBL/GenBank/DDBJ whole genome shotgun (WGS) entry which is preliminary data.</text>
</comment>
<dbReference type="SUPFAM" id="SSF52047">
    <property type="entry name" value="RNI-like"/>
    <property type="match status" value="1"/>
</dbReference>
<evidence type="ECO:0000256" key="2">
    <source>
        <dbReference type="ARBA" id="ARBA00006286"/>
    </source>
</evidence>
<comment type="subcellular location">
    <subcellularLocation>
        <location evidence="1">Cytoplasm</location>
    </subcellularLocation>
</comment>
<dbReference type="CDD" id="cd17044">
    <property type="entry name" value="Ubl_TBCE"/>
    <property type="match status" value="1"/>
</dbReference>
<dbReference type="SUPFAM" id="SSF74924">
    <property type="entry name" value="Cap-Gly domain"/>
    <property type="match status" value="1"/>
</dbReference>
<dbReference type="InterPro" id="IPR044079">
    <property type="entry name" value="Ubl_TBCE"/>
</dbReference>
<dbReference type="Gene3D" id="3.10.20.90">
    <property type="entry name" value="Phosphatidylinositol 3-kinase Catalytic Subunit, Chain A, domain 1"/>
    <property type="match status" value="1"/>
</dbReference>
<dbReference type="InterPro" id="IPR036859">
    <property type="entry name" value="CAP-Gly_dom_sf"/>
</dbReference>
<reference evidence="8 9" key="1">
    <citation type="submission" date="2024-02" db="EMBL/GenBank/DDBJ databases">
        <authorList>
            <person name="Chen Y."/>
            <person name="Shah S."/>
            <person name="Dougan E. K."/>
            <person name="Thang M."/>
            <person name="Chan C."/>
        </authorList>
    </citation>
    <scope>NUCLEOTIDE SEQUENCE [LARGE SCALE GENOMIC DNA]</scope>
</reference>
<comment type="similarity">
    <text evidence="2">Belongs to the TBCE family.</text>
</comment>
<name>A0ABP0P215_9DINO</name>
<evidence type="ECO:0000256" key="1">
    <source>
        <dbReference type="ARBA" id="ARBA00004496"/>
    </source>
</evidence>
<keyword evidence="9" id="KW-1185">Reference proteome</keyword>
<dbReference type="Gene3D" id="2.30.30.190">
    <property type="entry name" value="CAP Gly-rich-like domain"/>
    <property type="match status" value="1"/>
</dbReference>
<keyword evidence="4" id="KW-0433">Leucine-rich repeat</keyword>
<dbReference type="InterPro" id="IPR029071">
    <property type="entry name" value="Ubiquitin-like_domsf"/>
</dbReference>
<keyword evidence="3" id="KW-0963">Cytoplasm</keyword>
<dbReference type="Gene3D" id="3.80.10.10">
    <property type="entry name" value="Ribonuclease Inhibitor"/>
    <property type="match status" value="2"/>
</dbReference>
<evidence type="ECO:0000256" key="3">
    <source>
        <dbReference type="ARBA" id="ARBA00022490"/>
    </source>
</evidence>
<keyword evidence="6" id="KW-0143">Chaperone</keyword>
<accession>A0ABP0P215</accession>
<evidence type="ECO:0000313" key="8">
    <source>
        <dbReference type="EMBL" id="CAK9070062.1"/>
    </source>
</evidence>
<dbReference type="InterPro" id="IPR000938">
    <property type="entry name" value="CAP-Gly_domain"/>
</dbReference>
<dbReference type="Proteomes" id="UP001642484">
    <property type="component" value="Unassembled WGS sequence"/>
</dbReference>
<protein>
    <recommendedName>
        <fullName evidence="7">CAP-Gly domain-containing protein</fullName>
    </recommendedName>
</protein>
<evidence type="ECO:0000259" key="7">
    <source>
        <dbReference type="PROSITE" id="PS50245"/>
    </source>
</evidence>
<feature type="domain" description="CAP-Gly" evidence="7">
    <location>
        <begin position="52"/>
        <end position="85"/>
    </location>
</feature>
<evidence type="ECO:0000256" key="5">
    <source>
        <dbReference type="ARBA" id="ARBA00022737"/>
    </source>
</evidence>
<proteinExistence type="inferred from homology"/>
<evidence type="ECO:0000313" key="9">
    <source>
        <dbReference type="Proteomes" id="UP001642484"/>
    </source>
</evidence>
<dbReference type="PANTHER" id="PTHR46545">
    <property type="entry name" value="LEUCINE-RICH REPEAT-CONTAINING PROTEIN 51"/>
    <property type="match status" value="1"/>
</dbReference>
<sequence length="589" mass="64383">MAESSTAGLATKFVGQRARVGGNLATIRWGPGELQAPKKPGEGYPDAALEVVGVEYDEEGLGKHNGSYQGNQLFTCPQGHGSFAKVEKVELGMSVQRAIAEKYFAAALPDAARKSTREETFDAMEYVDSKGREKSKSVELVGRYDIEQRQQRLEGFVEISLAESCLATRYPEDIWSGDWSFPNLKSLWLDKTLISEWADVAAICELCPNLEWLSLSRTRLKPCPTVLSPPVGKPTSVSECLVLKPFICKVRTLVLNSTRVTWADLLALDGLGLFPHLEHLHLAQNGLEEGIPLELSSEVAESRHLPLPKLQSLVLDSNKISDWTVLRRAIAAFPSLQALHLNNNLLGESIEGLAAAAADQTPRRLTGLFLNENKLASWRSIGALANYALLELKVQRIPLTDSGSPLASPMLLRQILIALMPTLLRLNASEVTVKERTAAERYFLSVAQLDNPIVKGLAESCKISEHVERLRAIHGNVVGGDVTEHSQASRSALFNALVEVTLRPVGAAIVEKPVTKKKVPHTMTVAELKRLAHLLFKQVPLDRLTLTLADDGLPFGVPLDDEVRELGFFGIGDGAEIRVDDLADIPCKG</sequence>
<evidence type="ECO:0000256" key="4">
    <source>
        <dbReference type="ARBA" id="ARBA00022614"/>
    </source>
</evidence>
<dbReference type="SMART" id="SM01052">
    <property type="entry name" value="CAP_GLY"/>
    <property type="match status" value="1"/>
</dbReference>
<dbReference type="Pfam" id="PF01302">
    <property type="entry name" value="CAP_GLY"/>
    <property type="match status" value="1"/>
</dbReference>
<evidence type="ECO:0000256" key="6">
    <source>
        <dbReference type="ARBA" id="ARBA00023186"/>
    </source>
</evidence>
<keyword evidence="5" id="KW-0677">Repeat</keyword>
<dbReference type="EMBL" id="CAXAMN010022473">
    <property type="protein sequence ID" value="CAK9070062.1"/>
    <property type="molecule type" value="Genomic_DNA"/>
</dbReference>
<gene>
    <name evidence="8" type="ORF">CCMP2556_LOCUS34453</name>
</gene>
<organism evidence="8 9">
    <name type="scientific">Durusdinium trenchii</name>
    <dbReference type="NCBI Taxonomy" id="1381693"/>
    <lineage>
        <taxon>Eukaryota</taxon>
        <taxon>Sar</taxon>
        <taxon>Alveolata</taxon>
        <taxon>Dinophyceae</taxon>
        <taxon>Suessiales</taxon>
        <taxon>Symbiodiniaceae</taxon>
        <taxon>Durusdinium</taxon>
    </lineage>
</organism>
<dbReference type="PANTHER" id="PTHR46545:SF1">
    <property type="entry name" value="LEUCINE-RICH REPEAT-CONTAINING PROTEIN 51"/>
    <property type="match status" value="1"/>
</dbReference>
<dbReference type="SUPFAM" id="SSF54236">
    <property type="entry name" value="Ubiquitin-like"/>
    <property type="match status" value="1"/>
</dbReference>
<dbReference type="PROSITE" id="PS50245">
    <property type="entry name" value="CAP_GLY_2"/>
    <property type="match status" value="1"/>
</dbReference>
<dbReference type="InterPro" id="IPR032675">
    <property type="entry name" value="LRR_dom_sf"/>
</dbReference>